<feature type="compositionally biased region" description="Low complexity" evidence="1">
    <location>
        <begin position="249"/>
        <end position="264"/>
    </location>
</feature>
<dbReference type="PANTHER" id="PTHR28244:SF1">
    <property type="entry name" value="RNA POLYMERASE I-SPECIFIC TRANSCRIPTION INITIATION FACTOR RRN11"/>
    <property type="match status" value="1"/>
</dbReference>
<dbReference type="PANTHER" id="PTHR28244">
    <property type="entry name" value="RNA POLYMERASE I-SPECIFIC TRANSCRIPTION INITIATION FACTOR RRN11"/>
    <property type="match status" value="1"/>
</dbReference>
<dbReference type="InterPro" id="IPR053029">
    <property type="entry name" value="RNA_pol_I-specific_init_factor"/>
</dbReference>
<feature type="region of interest" description="Disordered" evidence="1">
    <location>
        <begin position="236"/>
        <end position="310"/>
    </location>
</feature>
<dbReference type="OrthoDB" id="5346740at2759"/>
<comment type="caution">
    <text evidence="3">The sequence shown here is derived from an EMBL/GenBank/DDBJ whole genome shotgun (WGS) entry which is preliminary data.</text>
</comment>
<proteinExistence type="predicted"/>
<dbReference type="Pfam" id="PF15463">
    <property type="entry name" value="ECM11"/>
    <property type="match status" value="1"/>
</dbReference>
<gene>
    <name evidence="3" type="ORF">AK830_g12498</name>
</gene>
<feature type="compositionally biased region" description="Basic and acidic residues" evidence="1">
    <location>
        <begin position="182"/>
        <end position="191"/>
    </location>
</feature>
<evidence type="ECO:0000313" key="4">
    <source>
        <dbReference type="Proteomes" id="UP000050424"/>
    </source>
</evidence>
<evidence type="ECO:0000259" key="2">
    <source>
        <dbReference type="Pfam" id="PF15463"/>
    </source>
</evidence>
<feature type="domain" description="Extracellular mutant protein 11 C-terminal" evidence="2">
    <location>
        <begin position="333"/>
        <end position="462"/>
    </location>
</feature>
<dbReference type="GO" id="GO:0017025">
    <property type="term" value="F:TBP-class protein binding"/>
    <property type="evidence" value="ECO:0007669"/>
    <property type="project" value="TreeGrafter"/>
</dbReference>
<dbReference type="InterPro" id="IPR029178">
    <property type="entry name" value="Ecm11_C"/>
</dbReference>
<dbReference type="EMBL" id="LKCW01000409">
    <property type="protein sequence ID" value="KPM34075.1"/>
    <property type="molecule type" value="Genomic_DNA"/>
</dbReference>
<dbReference type="STRING" id="78410.A0A0P7AAN3"/>
<evidence type="ECO:0000256" key="1">
    <source>
        <dbReference type="SAM" id="MobiDB-lite"/>
    </source>
</evidence>
<feature type="region of interest" description="Disordered" evidence="1">
    <location>
        <begin position="37"/>
        <end position="130"/>
    </location>
</feature>
<protein>
    <recommendedName>
        <fullName evidence="2">Extracellular mutant protein 11 C-terminal domain-containing protein</fullName>
    </recommendedName>
</protein>
<dbReference type="AlphaFoldDB" id="A0A0P7AAN3"/>
<feature type="compositionally biased region" description="Polar residues" evidence="1">
    <location>
        <begin position="107"/>
        <end position="125"/>
    </location>
</feature>
<name>A0A0P7AAN3_9HYPO</name>
<keyword evidence="4" id="KW-1185">Reference proteome</keyword>
<organism evidence="3 4">
    <name type="scientific">Neonectria ditissima</name>
    <dbReference type="NCBI Taxonomy" id="78410"/>
    <lineage>
        <taxon>Eukaryota</taxon>
        <taxon>Fungi</taxon>
        <taxon>Dikarya</taxon>
        <taxon>Ascomycota</taxon>
        <taxon>Pezizomycotina</taxon>
        <taxon>Sordariomycetes</taxon>
        <taxon>Hypocreomycetidae</taxon>
        <taxon>Hypocreales</taxon>
        <taxon>Nectriaceae</taxon>
        <taxon>Neonectria</taxon>
    </lineage>
</organism>
<accession>A0A0P7AAN3</accession>
<dbReference type="GO" id="GO:0001164">
    <property type="term" value="F:RNA polymerase I core promoter sequence-specific DNA binding"/>
    <property type="evidence" value="ECO:0007669"/>
    <property type="project" value="TreeGrafter"/>
</dbReference>
<dbReference type="Proteomes" id="UP000050424">
    <property type="component" value="Unassembled WGS sequence"/>
</dbReference>
<evidence type="ECO:0000313" key="3">
    <source>
        <dbReference type="EMBL" id="KPM34075.1"/>
    </source>
</evidence>
<dbReference type="GO" id="GO:0042790">
    <property type="term" value="P:nucleolar large rRNA transcription by RNA polymerase I"/>
    <property type="evidence" value="ECO:0007669"/>
    <property type="project" value="TreeGrafter"/>
</dbReference>
<sequence>MPLSFKDRGGRLKAFARNKSDSNIGQTNDVQLQVSEKRADQPLQAPIPTQQMENIRAPIPVNRYSAPPRENGFLRPSLRSPQLPPQLPPSNNQPQVNSDDRRGDLFSGSQLGESFMNSGLTTPQNEPAEPVELNPELTRDLRKNIPPHHLPDRNQPSRPTVASFMMTNDGFLSVVDRPPRHDAAHMEDGFRDNAANGRRNTNGYYESEQFRPGSPPRHESKLPMREVRIRRSHAGKSEAFGGGHSRSASPTVQPIVQPTVQQSQWTRYKEDVRQPTVRADDDVDSVAQEEERTPKAKKPKPPTQRVLMESSMPAVPIIKNYPRDKKRRHPSPEYDDNALISMTFTDLQKQPFDFDPSKEEEKSLSTNGDNLIARLNQFRHLGEREQQSLFSTMSIDDWEASGEWFVNEFAGFVRDLTEARKNKRRIVQGFEYEAASREELVRLKTETIDRKLGKMKQDGQRVVEDRGL</sequence>
<feature type="region of interest" description="Disordered" evidence="1">
    <location>
        <begin position="182"/>
        <end position="224"/>
    </location>
</feature>
<dbReference type="GO" id="GO:0070860">
    <property type="term" value="C:RNA polymerase I core factor complex"/>
    <property type="evidence" value="ECO:0007669"/>
    <property type="project" value="TreeGrafter"/>
</dbReference>
<reference evidence="3 4" key="1">
    <citation type="submission" date="2015-09" db="EMBL/GenBank/DDBJ databases">
        <title>Draft genome of a European isolate of the apple canker pathogen Neonectria ditissima.</title>
        <authorList>
            <person name="Gomez-Cortecero A."/>
            <person name="Harrison R.J."/>
            <person name="Armitage A.D."/>
        </authorList>
    </citation>
    <scope>NUCLEOTIDE SEQUENCE [LARGE SCALE GENOMIC DNA]</scope>
    <source>
        <strain evidence="3 4">R09/05</strain>
    </source>
</reference>